<evidence type="ECO:0000313" key="5">
    <source>
        <dbReference type="EMBL" id="SDM53924.1"/>
    </source>
</evidence>
<protein>
    <submittedName>
        <fullName evidence="5">DNA-binding transcriptional regulator, MarR family</fullName>
    </submittedName>
</protein>
<name>A0A1G9U2S3_9FIRM</name>
<dbReference type="OrthoDB" id="3231996at2"/>
<dbReference type="PANTHER" id="PTHR42756:SF1">
    <property type="entry name" value="TRANSCRIPTIONAL REPRESSOR OF EMRAB OPERON"/>
    <property type="match status" value="1"/>
</dbReference>
<gene>
    <name evidence="5" type="ORF">SAMN05216544_0580</name>
</gene>
<proteinExistence type="predicted"/>
<dbReference type="Gene3D" id="1.10.10.10">
    <property type="entry name" value="Winged helix-like DNA-binding domain superfamily/Winged helix DNA-binding domain"/>
    <property type="match status" value="1"/>
</dbReference>
<dbReference type="PROSITE" id="PS50995">
    <property type="entry name" value="HTH_MARR_2"/>
    <property type="match status" value="1"/>
</dbReference>
<keyword evidence="6" id="KW-1185">Reference proteome</keyword>
<dbReference type="InterPro" id="IPR000835">
    <property type="entry name" value="HTH_MarR-typ"/>
</dbReference>
<dbReference type="PANTHER" id="PTHR42756">
    <property type="entry name" value="TRANSCRIPTIONAL REGULATOR, MARR"/>
    <property type="match status" value="1"/>
</dbReference>
<dbReference type="InterPro" id="IPR036390">
    <property type="entry name" value="WH_DNA-bd_sf"/>
</dbReference>
<dbReference type="Proteomes" id="UP000187651">
    <property type="component" value="Unassembled WGS sequence"/>
</dbReference>
<keyword evidence="2 5" id="KW-0238">DNA-binding</keyword>
<feature type="domain" description="HTH marR-type" evidence="4">
    <location>
        <begin position="1"/>
        <end position="132"/>
    </location>
</feature>
<reference evidence="6" key="1">
    <citation type="submission" date="2016-10" db="EMBL/GenBank/DDBJ databases">
        <authorList>
            <person name="Varghese N."/>
            <person name="Submissions S."/>
        </authorList>
    </citation>
    <scope>NUCLEOTIDE SEQUENCE [LARGE SCALE GENOMIC DNA]</scope>
    <source>
        <strain evidence="6">M83</strain>
    </source>
</reference>
<organism evidence="5 6">
    <name type="scientific">Lachnospira pectinoschiza</name>
    <dbReference type="NCBI Taxonomy" id="28052"/>
    <lineage>
        <taxon>Bacteria</taxon>
        <taxon>Bacillati</taxon>
        <taxon>Bacillota</taxon>
        <taxon>Clostridia</taxon>
        <taxon>Lachnospirales</taxon>
        <taxon>Lachnospiraceae</taxon>
        <taxon>Lachnospira</taxon>
    </lineage>
</organism>
<dbReference type="RefSeq" id="WP_074520832.1">
    <property type="nucleotide sequence ID" value="NZ_FNHZ01000001.1"/>
</dbReference>
<keyword evidence="3" id="KW-0804">Transcription</keyword>
<dbReference type="GO" id="GO:0003677">
    <property type="term" value="F:DNA binding"/>
    <property type="evidence" value="ECO:0007669"/>
    <property type="project" value="UniProtKB-KW"/>
</dbReference>
<accession>A0A1G9U2S3</accession>
<evidence type="ECO:0000313" key="6">
    <source>
        <dbReference type="Proteomes" id="UP000187651"/>
    </source>
</evidence>
<dbReference type="Pfam" id="PF12802">
    <property type="entry name" value="MarR_2"/>
    <property type="match status" value="1"/>
</dbReference>
<evidence type="ECO:0000256" key="3">
    <source>
        <dbReference type="ARBA" id="ARBA00023163"/>
    </source>
</evidence>
<dbReference type="AlphaFoldDB" id="A0A1G9U2S3"/>
<dbReference type="InterPro" id="IPR036388">
    <property type="entry name" value="WH-like_DNA-bd_sf"/>
</dbReference>
<evidence type="ECO:0000259" key="4">
    <source>
        <dbReference type="PROSITE" id="PS50995"/>
    </source>
</evidence>
<sequence length="141" mass="16264">MEVKFKKLNELFGKTDIAYHEASKKLGLSDSYFNILYVLYEMGDGLSQKEICDITGLTKSTVNTAIKKMEVDGLLKLQAIDGKKFGLYLSPSGKILQKDTVVKIIQIENEIYDSWTKEERELMERLNEDFLVQFKKKVEKL</sequence>
<dbReference type="GO" id="GO:0003700">
    <property type="term" value="F:DNA-binding transcription factor activity"/>
    <property type="evidence" value="ECO:0007669"/>
    <property type="project" value="InterPro"/>
</dbReference>
<keyword evidence="1" id="KW-0805">Transcription regulation</keyword>
<evidence type="ECO:0000256" key="2">
    <source>
        <dbReference type="ARBA" id="ARBA00023125"/>
    </source>
</evidence>
<dbReference type="SMART" id="SM00347">
    <property type="entry name" value="HTH_MARR"/>
    <property type="match status" value="1"/>
</dbReference>
<evidence type="ECO:0000256" key="1">
    <source>
        <dbReference type="ARBA" id="ARBA00023015"/>
    </source>
</evidence>
<dbReference type="EMBL" id="FNHZ01000001">
    <property type="protein sequence ID" value="SDM53924.1"/>
    <property type="molecule type" value="Genomic_DNA"/>
</dbReference>
<dbReference type="SUPFAM" id="SSF46785">
    <property type="entry name" value="Winged helix' DNA-binding domain"/>
    <property type="match status" value="1"/>
</dbReference>